<feature type="region of interest" description="Disordered" evidence="1">
    <location>
        <begin position="15"/>
        <end position="39"/>
    </location>
</feature>
<evidence type="ECO:0000313" key="2">
    <source>
        <dbReference type="EMBL" id="RAK94831.1"/>
    </source>
</evidence>
<dbReference type="GeneID" id="37227913"/>
<organism evidence="2 3">
    <name type="scientific">Aspergillus ibericus CBS 121593</name>
    <dbReference type="NCBI Taxonomy" id="1448316"/>
    <lineage>
        <taxon>Eukaryota</taxon>
        <taxon>Fungi</taxon>
        <taxon>Dikarya</taxon>
        <taxon>Ascomycota</taxon>
        <taxon>Pezizomycotina</taxon>
        <taxon>Eurotiomycetes</taxon>
        <taxon>Eurotiomycetidae</taxon>
        <taxon>Eurotiales</taxon>
        <taxon>Aspergillaceae</taxon>
        <taxon>Aspergillus</taxon>
        <taxon>Aspergillus subgen. Circumdati</taxon>
    </lineage>
</organism>
<dbReference type="Gene3D" id="3.30.200.20">
    <property type="entry name" value="Phosphorylase Kinase, domain 1"/>
    <property type="match status" value="1"/>
</dbReference>
<dbReference type="Proteomes" id="UP000249402">
    <property type="component" value="Unassembled WGS sequence"/>
</dbReference>
<dbReference type="EMBL" id="KZ824517">
    <property type="protein sequence ID" value="RAK94831.1"/>
    <property type="molecule type" value="Genomic_DNA"/>
</dbReference>
<dbReference type="RefSeq" id="XP_025569159.1">
    <property type="nucleotide sequence ID" value="XM_025723048.1"/>
</dbReference>
<gene>
    <name evidence="2" type="ORF">BO80DRAFT_469880</name>
</gene>
<accession>A0A395GHG0</accession>
<dbReference type="VEuPathDB" id="FungiDB:BO80DRAFT_469880"/>
<evidence type="ECO:0008006" key="4">
    <source>
        <dbReference type="Google" id="ProtNLM"/>
    </source>
</evidence>
<dbReference type="Gene3D" id="1.10.510.10">
    <property type="entry name" value="Transferase(Phosphotransferase) domain 1"/>
    <property type="match status" value="1"/>
</dbReference>
<dbReference type="OrthoDB" id="4062651at2759"/>
<dbReference type="InterPro" id="IPR011009">
    <property type="entry name" value="Kinase-like_dom_sf"/>
</dbReference>
<keyword evidence="3" id="KW-1185">Reference proteome</keyword>
<evidence type="ECO:0000256" key="1">
    <source>
        <dbReference type="SAM" id="MobiDB-lite"/>
    </source>
</evidence>
<dbReference type="AlphaFoldDB" id="A0A395GHG0"/>
<reference evidence="2 3" key="1">
    <citation type="submission" date="2018-02" db="EMBL/GenBank/DDBJ databases">
        <title>The genomes of Aspergillus section Nigri reveals drivers in fungal speciation.</title>
        <authorList>
            <consortium name="DOE Joint Genome Institute"/>
            <person name="Vesth T.C."/>
            <person name="Nybo J."/>
            <person name="Theobald S."/>
            <person name="Brandl J."/>
            <person name="Frisvad J.C."/>
            <person name="Nielsen K.F."/>
            <person name="Lyhne E.K."/>
            <person name="Kogle M.E."/>
            <person name="Kuo A."/>
            <person name="Riley R."/>
            <person name="Clum A."/>
            <person name="Nolan M."/>
            <person name="Lipzen A."/>
            <person name="Salamov A."/>
            <person name="Henrissat B."/>
            <person name="Wiebenga A."/>
            <person name="De vries R.P."/>
            <person name="Grigoriev I.V."/>
            <person name="Mortensen U.H."/>
            <person name="Andersen M.R."/>
            <person name="Baker S.E."/>
        </authorList>
    </citation>
    <scope>NUCLEOTIDE SEQUENCE [LARGE SCALE GENOMIC DNA]</scope>
    <source>
        <strain evidence="2 3">CBS 121593</strain>
    </source>
</reference>
<dbReference type="STRING" id="1448316.A0A395GHG0"/>
<dbReference type="SUPFAM" id="SSF56112">
    <property type="entry name" value="Protein kinase-like (PK-like)"/>
    <property type="match status" value="1"/>
</dbReference>
<name>A0A395GHG0_9EURO</name>
<evidence type="ECO:0000313" key="3">
    <source>
        <dbReference type="Proteomes" id="UP000249402"/>
    </source>
</evidence>
<protein>
    <recommendedName>
        <fullName evidence="4">Protein kinase domain-containing protein</fullName>
    </recommendedName>
</protein>
<sequence>MGPVDGKRATQFIADKVPLLEQPPPDTVATVPSLPVPRYKPKETIPSSVRLAKRPTVSSPAEPSRKIIRGQPRGLALPEATRLSGNNVGSDLVIRDEPPWDTFKKFYECDLAGTVAVCVRCSGRRAVWAIRQYSRKDTDRILKTLRSTRHGNVDSVWQCFRTPDSLYTVSKFHPLTLDHVVACKAFPNQQQLAAILSQFIDGLSYLVSQNLQHTSLDCSSILMSLEGEIQIARIDCWTVRPPGRVQADDLAPIARVMMQLMQKYAKDDGAVGIDNLDRWQKCPAAIEFLSATTSAGSFEDLKKHLLSEVRWSPSDLIGIAWFALISARTFYSYTPPSDAET</sequence>
<proteinExistence type="predicted"/>